<reference evidence="2" key="1">
    <citation type="submission" date="2023-07" db="EMBL/GenBank/DDBJ databases">
        <title>Functional and genomic diversity of the sorghum phyllosphere microbiome.</title>
        <authorList>
            <person name="Shade A."/>
        </authorList>
    </citation>
    <scope>NUCLEOTIDE SEQUENCE</scope>
    <source>
        <strain evidence="2">SORGH_AS_0457</strain>
    </source>
</reference>
<evidence type="ECO:0000259" key="1">
    <source>
        <dbReference type="Pfam" id="PF13649"/>
    </source>
</evidence>
<protein>
    <submittedName>
        <fullName evidence="2">SAM-dependent methyltransferase</fullName>
    </submittedName>
</protein>
<dbReference type="RefSeq" id="WP_307106852.1">
    <property type="nucleotide sequence ID" value="NZ_JAUTAS010000001.1"/>
</dbReference>
<proteinExistence type="predicted"/>
<evidence type="ECO:0000313" key="3">
    <source>
        <dbReference type="Proteomes" id="UP001226084"/>
    </source>
</evidence>
<keyword evidence="2" id="KW-0489">Methyltransferase</keyword>
<comment type="caution">
    <text evidence="2">The sequence shown here is derived from an EMBL/GenBank/DDBJ whole genome shotgun (WGS) entry which is preliminary data.</text>
</comment>
<dbReference type="PANTHER" id="PTHR43591">
    <property type="entry name" value="METHYLTRANSFERASE"/>
    <property type="match status" value="1"/>
</dbReference>
<dbReference type="Proteomes" id="UP001226084">
    <property type="component" value="Unassembled WGS sequence"/>
</dbReference>
<dbReference type="EMBL" id="JAUTAS010000001">
    <property type="protein sequence ID" value="MDQ1108460.1"/>
    <property type="molecule type" value="Genomic_DNA"/>
</dbReference>
<evidence type="ECO:0000313" key="2">
    <source>
        <dbReference type="EMBL" id="MDQ1108460.1"/>
    </source>
</evidence>
<feature type="domain" description="Methyltransferase" evidence="1">
    <location>
        <begin position="52"/>
        <end position="147"/>
    </location>
</feature>
<dbReference type="CDD" id="cd02440">
    <property type="entry name" value="AdoMet_MTases"/>
    <property type="match status" value="1"/>
</dbReference>
<dbReference type="Pfam" id="PF13649">
    <property type="entry name" value="Methyltransf_25"/>
    <property type="match status" value="1"/>
</dbReference>
<name>A0AAP5AJ46_9GAMM</name>
<dbReference type="AlphaFoldDB" id="A0AAP5AJ46"/>
<dbReference type="SUPFAM" id="SSF53335">
    <property type="entry name" value="S-adenosyl-L-methionine-dependent methyltransferases"/>
    <property type="match status" value="1"/>
</dbReference>
<dbReference type="InterPro" id="IPR041698">
    <property type="entry name" value="Methyltransf_25"/>
</dbReference>
<dbReference type="Gene3D" id="3.40.50.150">
    <property type="entry name" value="Vaccinia Virus protein VP39"/>
    <property type="match status" value="1"/>
</dbReference>
<accession>A0AAP5AJ46</accession>
<organism evidence="2 3">
    <name type="scientific">Stenotrophomonas rhizophila</name>
    <dbReference type="NCBI Taxonomy" id="216778"/>
    <lineage>
        <taxon>Bacteria</taxon>
        <taxon>Pseudomonadati</taxon>
        <taxon>Pseudomonadota</taxon>
        <taxon>Gammaproteobacteria</taxon>
        <taxon>Lysobacterales</taxon>
        <taxon>Lysobacteraceae</taxon>
        <taxon>Stenotrophomonas</taxon>
    </lineage>
</organism>
<keyword evidence="2" id="KW-0808">Transferase</keyword>
<dbReference type="GO" id="GO:0008168">
    <property type="term" value="F:methyltransferase activity"/>
    <property type="evidence" value="ECO:0007669"/>
    <property type="project" value="UniProtKB-KW"/>
</dbReference>
<gene>
    <name evidence="2" type="ORF">QE424_001619</name>
</gene>
<dbReference type="GO" id="GO:0032259">
    <property type="term" value="P:methylation"/>
    <property type="evidence" value="ECO:0007669"/>
    <property type="project" value="UniProtKB-KW"/>
</dbReference>
<sequence>MAHAASPPSQHDLWNGPAGDAWVQAQSLLDGMFAGFEPVLADPIAAEPDARVLDVGCGTGALCLAIADRLGPQGRCSGVDISAPMIAVARERALAAGKAIDFTVGDAQQHPFAPASLDRIVSRFGVMFFDDPVRAFGNLRRALRRGGRLHAIAWRSPADNPFMTTAERAAASLLTLPARAEGGPGQFAFADAGVVRKILDDSGWDHIDIAPLDVECSIARDALPTYVSLLGPVGQALRAEGLDPDLRQGVLSTVVDAFAPFVRGDRVVFTAACWSIRAA</sequence>
<dbReference type="InterPro" id="IPR029063">
    <property type="entry name" value="SAM-dependent_MTases_sf"/>
</dbReference>
<dbReference type="PANTHER" id="PTHR43591:SF24">
    <property type="entry name" value="2-METHOXY-6-POLYPRENYL-1,4-BENZOQUINOL METHYLASE, MITOCHONDRIAL"/>
    <property type="match status" value="1"/>
</dbReference>